<reference evidence="1 2" key="1">
    <citation type="submission" date="2015-09" db="EMBL/GenBank/DDBJ databases">
        <authorList>
            <person name="Xu Y."/>
            <person name="Nagy A."/>
            <person name="Liu N.T."/>
            <person name="Nou X."/>
        </authorList>
    </citation>
    <scope>NUCLEOTIDE SEQUENCE [LARGE SCALE GENOMIC DNA]</scope>
    <source>
        <strain evidence="1 2">FC1138</strain>
    </source>
</reference>
<name>A0AAC9FV66_9RALS</name>
<organism evidence="1 2">
    <name type="scientific">Ralstonia insidiosa</name>
    <dbReference type="NCBI Taxonomy" id="190721"/>
    <lineage>
        <taxon>Bacteria</taxon>
        <taxon>Pseudomonadati</taxon>
        <taxon>Pseudomonadota</taxon>
        <taxon>Betaproteobacteria</taxon>
        <taxon>Burkholderiales</taxon>
        <taxon>Burkholderiaceae</taxon>
        <taxon>Ralstonia</taxon>
    </lineage>
</organism>
<dbReference type="Proteomes" id="UP000077927">
    <property type="component" value="Chromosome 2"/>
</dbReference>
<evidence type="ECO:0000313" key="2">
    <source>
        <dbReference type="Proteomes" id="UP000077927"/>
    </source>
</evidence>
<sequence length="46" mass="4980">MKTWGDEAGKSLHGGVRFRRSILVGSTMRYSLPTGNNVLAMVGTAR</sequence>
<proteinExistence type="predicted"/>
<accession>A0AAC9FV66</accession>
<evidence type="ECO:0000313" key="1">
    <source>
        <dbReference type="EMBL" id="ANH76775.1"/>
    </source>
</evidence>
<dbReference type="AlphaFoldDB" id="A0AAC9FV66"/>
<dbReference type="KEGG" id="rin:ACS15_5539"/>
<dbReference type="EMBL" id="CP012606">
    <property type="protein sequence ID" value="ANH76775.1"/>
    <property type="molecule type" value="Genomic_DNA"/>
</dbReference>
<gene>
    <name evidence="1" type="ORF">ACS15_5539</name>
</gene>
<protein>
    <submittedName>
        <fullName evidence="1">Uncharacterized protein</fullName>
    </submittedName>
</protein>